<dbReference type="OrthoDB" id="5388630at2759"/>
<protein>
    <recommendedName>
        <fullName evidence="4">Cyanovirin-N domain-containing protein</fullName>
    </recommendedName>
</protein>
<accession>A0A3N4KFL4</accession>
<evidence type="ECO:0000313" key="2">
    <source>
        <dbReference type="EMBL" id="RPB09277.1"/>
    </source>
</evidence>
<feature type="chain" id="PRO_5018181553" description="Cyanovirin-N domain-containing protein" evidence="1">
    <location>
        <begin position="23"/>
        <end position="133"/>
    </location>
</feature>
<name>A0A3N4KFL4_9PEZI</name>
<reference evidence="2 3" key="1">
    <citation type="journal article" date="2018" name="Nat. Ecol. Evol.">
        <title>Pezizomycetes genomes reveal the molecular basis of ectomycorrhizal truffle lifestyle.</title>
        <authorList>
            <person name="Murat C."/>
            <person name="Payen T."/>
            <person name="Noel B."/>
            <person name="Kuo A."/>
            <person name="Morin E."/>
            <person name="Chen J."/>
            <person name="Kohler A."/>
            <person name="Krizsan K."/>
            <person name="Balestrini R."/>
            <person name="Da Silva C."/>
            <person name="Montanini B."/>
            <person name="Hainaut M."/>
            <person name="Levati E."/>
            <person name="Barry K.W."/>
            <person name="Belfiori B."/>
            <person name="Cichocki N."/>
            <person name="Clum A."/>
            <person name="Dockter R.B."/>
            <person name="Fauchery L."/>
            <person name="Guy J."/>
            <person name="Iotti M."/>
            <person name="Le Tacon F."/>
            <person name="Lindquist E.A."/>
            <person name="Lipzen A."/>
            <person name="Malagnac F."/>
            <person name="Mello A."/>
            <person name="Molinier V."/>
            <person name="Miyauchi S."/>
            <person name="Poulain J."/>
            <person name="Riccioni C."/>
            <person name="Rubini A."/>
            <person name="Sitrit Y."/>
            <person name="Splivallo R."/>
            <person name="Traeger S."/>
            <person name="Wang M."/>
            <person name="Zifcakova L."/>
            <person name="Wipf D."/>
            <person name="Zambonelli A."/>
            <person name="Paolocci F."/>
            <person name="Nowrousian M."/>
            <person name="Ottonello S."/>
            <person name="Baldrian P."/>
            <person name="Spatafora J.W."/>
            <person name="Henrissat B."/>
            <person name="Nagy L.G."/>
            <person name="Aury J.M."/>
            <person name="Wincker P."/>
            <person name="Grigoriev I.V."/>
            <person name="Bonfante P."/>
            <person name="Martin F.M."/>
        </authorList>
    </citation>
    <scope>NUCLEOTIDE SEQUENCE [LARGE SCALE GENOMIC DNA]</scope>
    <source>
        <strain evidence="2 3">CCBAS932</strain>
    </source>
</reference>
<dbReference type="AlphaFoldDB" id="A0A3N4KFL4"/>
<organism evidence="2 3">
    <name type="scientific">Morchella conica CCBAS932</name>
    <dbReference type="NCBI Taxonomy" id="1392247"/>
    <lineage>
        <taxon>Eukaryota</taxon>
        <taxon>Fungi</taxon>
        <taxon>Dikarya</taxon>
        <taxon>Ascomycota</taxon>
        <taxon>Pezizomycotina</taxon>
        <taxon>Pezizomycetes</taxon>
        <taxon>Pezizales</taxon>
        <taxon>Morchellaceae</taxon>
        <taxon>Morchella</taxon>
    </lineage>
</organism>
<feature type="signal peptide" evidence="1">
    <location>
        <begin position="1"/>
        <end position="22"/>
    </location>
</feature>
<dbReference type="InParanoid" id="A0A3N4KFL4"/>
<dbReference type="EMBL" id="ML119153">
    <property type="protein sequence ID" value="RPB09277.1"/>
    <property type="molecule type" value="Genomic_DNA"/>
</dbReference>
<gene>
    <name evidence="2" type="ORF">P167DRAFT_577391</name>
</gene>
<evidence type="ECO:0008006" key="4">
    <source>
        <dbReference type="Google" id="ProtNLM"/>
    </source>
</evidence>
<sequence>MFKLLSLLILAILLSFTGFAAAIEGDTICETTSGSPLTSELMIVTHLGPSGAIACHQKSSPSHGSGCTLCGGVFGGGLRVSICGVKGSKYSFGQVKLAVANLAADCTRNFGTVQRTGGRWREKKREFSILIHL</sequence>
<keyword evidence="3" id="KW-1185">Reference proteome</keyword>
<dbReference type="Proteomes" id="UP000277580">
    <property type="component" value="Unassembled WGS sequence"/>
</dbReference>
<evidence type="ECO:0000256" key="1">
    <source>
        <dbReference type="SAM" id="SignalP"/>
    </source>
</evidence>
<keyword evidence="1" id="KW-0732">Signal</keyword>
<proteinExistence type="predicted"/>
<evidence type="ECO:0000313" key="3">
    <source>
        <dbReference type="Proteomes" id="UP000277580"/>
    </source>
</evidence>